<dbReference type="PANTHER" id="PTHR42760">
    <property type="entry name" value="SHORT-CHAIN DEHYDROGENASES/REDUCTASES FAMILY MEMBER"/>
    <property type="match status" value="1"/>
</dbReference>
<evidence type="ECO:0000313" key="3">
    <source>
        <dbReference type="Proteomes" id="UP000332515"/>
    </source>
</evidence>
<gene>
    <name evidence="2" type="ORF">F0357_20300</name>
</gene>
<organism evidence="2 3">
    <name type="scientific">Segnochrobactrum spirostomi</name>
    <dbReference type="NCBI Taxonomy" id="2608987"/>
    <lineage>
        <taxon>Bacteria</taxon>
        <taxon>Pseudomonadati</taxon>
        <taxon>Pseudomonadota</taxon>
        <taxon>Alphaproteobacteria</taxon>
        <taxon>Hyphomicrobiales</taxon>
        <taxon>Segnochrobactraceae</taxon>
        <taxon>Segnochrobactrum</taxon>
    </lineage>
</organism>
<keyword evidence="3" id="KW-1185">Reference proteome</keyword>
<comment type="similarity">
    <text evidence="1">Belongs to the short-chain dehydrogenases/reductases (SDR) family.</text>
</comment>
<dbReference type="EMBL" id="VWNA01000002">
    <property type="protein sequence ID" value="MQT14951.1"/>
    <property type="molecule type" value="Genomic_DNA"/>
</dbReference>
<accession>A0A6A7YAG0</accession>
<dbReference type="Proteomes" id="UP000332515">
    <property type="component" value="Unassembled WGS sequence"/>
</dbReference>
<protein>
    <submittedName>
        <fullName evidence="2">Glucose 1-dehydrogenase</fullName>
        <ecNumber evidence="2">1.1.1.47</ecNumber>
    </submittedName>
</protein>
<dbReference type="PROSITE" id="PS00061">
    <property type="entry name" value="ADH_SHORT"/>
    <property type="match status" value="1"/>
</dbReference>
<dbReference type="PRINTS" id="PR00081">
    <property type="entry name" value="GDHRDH"/>
</dbReference>
<dbReference type="AlphaFoldDB" id="A0A6A7YAG0"/>
<dbReference type="EC" id="1.1.1.47" evidence="2"/>
<dbReference type="Pfam" id="PF13561">
    <property type="entry name" value="adh_short_C2"/>
    <property type="match status" value="1"/>
</dbReference>
<dbReference type="RefSeq" id="WP_153488650.1">
    <property type="nucleotide sequence ID" value="NZ_VWNA01000002.1"/>
</dbReference>
<reference evidence="2 3" key="1">
    <citation type="submission" date="2019-09" db="EMBL/GenBank/DDBJ databases">
        <title>Segnochrobactrum spirostomi gen. nov., sp. nov., isolated from the ciliate Spirostomum cf. yagiui and description of a novel family, Segnochrobactraceae fam. nov. within the order Rhizobiales of the class Alphaproteobacteria.</title>
        <authorList>
            <person name="Akter S."/>
            <person name="Shazib S.U.A."/>
            <person name="Shin M.K."/>
        </authorList>
    </citation>
    <scope>NUCLEOTIDE SEQUENCE [LARGE SCALE GENOMIC DNA]</scope>
    <source>
        <strain evidence="2 3">Sp-1</strain>
    </source>
</reference>
<proteinExistence type="inferred from homology"/>
<dbReference type="GO" id="GO:0047936">
    <property type="term" value="F:glucose 1-dehydrogenase [NAD(P)+] activity"/>
    <property type="evidence" value="ECO:0007669"/>
    <property type="project" value="UniProtKB-EC"/>
</dbReference>
<dbReference type="InterPro" id="IPR020904">
    <property type="entry name" value="Sc_DH/Rdtase_CS"/>
</dbReference>
<evidence type="ECO:0000313" key="2">
    <source>
        <dbReference type="EMBL" id="MQT14951.1"/>
    </source>
</evidence>
<dbReference type="Gene3D" id="3.40.50.720">
    <property type="entry name" value="NAD(P)-binding Rossmann-like Domain"/>
    <property type="match status" value="1"/>
</dbReference>
<dbReference type="NCBIfam" id="NF005559">
    <property type="entry name" value="PRK07231.1"/>
    <property type="match status" value="1"/>
</dbReference>
<comment type="caution">
    <text evidence="2">The sequence shown here is derived from an EMBL/GenBank/DDBJ whole genome shotgun (WGS) entry which is preliminary data.</text>
</comment>
<dbReference type="InterPro" id="IPR002347">
    <property type="entry name" value="SDR_fam"/>
</dbReference>
<dbReference type="GO" id="GO:0030497">
    <property type="term" value="P:fatty acid elongation"/>
    <property type="evidence" value="ECO:0007669"/>
    <property type="project" value="TreeGrafter"/>
</dbReference>
<dbReference type="SUPFAM" id="SSF51735">
    <property type="entry name" value="NAD(P)-binding Rossmann-fold domains"/>
    <property type="match status" value="1"/>
</dbReference>
<name>A0A6A7YAG0_9HYPH</name>
<keyword evidence="2" id="KW-0560">Oxidoreductase</keyword>
<sequence length="266" mass="28048">MATILDDLFSLEGRTALVTGGAGAIGRVLARGLASAGARVAVHDFDEARLAEIRALFEADGREVVTLTGDLTDAAACKTVVDRAAEALGGLDILVNSQGTNRRKRIEAVTADDFDAIVDVNLRSVYFVAQAAHPHFKARGGGKIVNISSLSAKHAFNTISVYAATKAAVSQLTRAQAREWVGDNIQVNAVEPGFVKTEFTRPLWDDPYRDGWFRGFIPAGRLASPDELVGAVILLASRGSSYITGQSIVIDGGVLSGATWEAPAAP</sequence>
<dbReference type="FunFam" id="3.40.50.720:FF:000084">
    <property type="entry name" value="Short-chain dehydrogenase reductase"/>
    <property type="match status" value="1"/>
</dbReference>
<evidence type="ECO:0000256" key="1">
    <source>
        <dbReference type="ARBA" id="ARBA00006484"/>
    </source>
</evidence>
<dbReference type="PRINTS" id="PR00080">
    <property type="entry name" value="SDRFAMILY"/>
</dbReference>
<dbReference type="InterPro" id="IPR036291">
    <property type="entry name" value="NAD(P)-bd_dom_sf"/>
</dbReference>
<dbReference type="PANTHER" id="PTHR42760:SF135">
    <property type="entry name" value="BLL7886 PROTEIN"/>
    <property type="match status" value="1"/>
</dbReference>